<keyword evidence="1" id="KW-0812">Transmembrane</keyword>
<name>A0ABR6L7L2_9HYPH</name>
<dbReference type="InterPro" id="IPR035948">
    <property type="entry name" value="YwqG-like_sf"/>
</dbReference>
<dbReference type="InterPro" id="IPR015315">
    <property type="entry name" value="DUF1963"/>
</dbReference>
<keyword evidence="3" id="KW-1185">Reference proteome</keyword>
<keyword evidence="1" id="KW-0472">Membrane</keyword>
<organism evidence="2 3">
    <name type="scientific">Aminobacter niigataensis</name>
    <dbReference type="NCBI Taxonomy" id="83265"/>
    <lineage>
        <taxon>Bacteria</taxon>
        <taxon>Pseudomonadati</taxon>
        <taxon>Pseudomonadota</taxon>
        <taxon>Alphaproteobacteria</taxon>
        <taxon>Hyphomicrobiales</taxon>
        <taxon>Phyllobacteriaceae</taxon>
        <taxon>Aminobacter</taxon>
    </lineage>
</organism>
<gene>
    <name evidence="2" type="ORF">GGQ99_004577</name>
</gene>
<feature type="transmembrane region" description="Helical" evidence="1">
    <location>
        <begin position="34"/>
        <end position="61"/>
    </location>
</feature>
<sequence length="549" mass="61027">MAMLVAQTLTRFLDGLPGSGVSNGVQGINAFLDFVLVSWIGVVPSAAVLALLTVVFTVLAYRRQHSEQELTGKPVVRRRAAKATMPTMQAPSPERIAKAVGRPPPQAADRPLTGAEHQFLVKIREDLAGQLVHEQKLMDAQATEPVVVRLVPQIPLRDVDHPRSWLGGAPAMAEYIPWPVIDGRNANFLVQICCADLPADLWDGLGPRDGWLAFFIHPTDYAVHVLHLSEMGPWRQGPEDLSIDGWSISLPYAKSRLKPIDAWPRWPVDLVALRPGDPDPRREGYSEASHEVYKQGFDPSPEHRPFDRSTTLGMLDIAEARLVEYLAEDLITPLRQQLEQVLDWLAVAEAAPVPPRNLAELRERAATLPALIEARTKGRPMLEAALAQVRTVAERTNAASDQTQLSEDEIAAITAELGKCEIIYPRVQQLPLTAQNGEGSLWVWDFECLRLDRARHAYSRSPEALPPAMRSYFEAIWKDQAAHEMAGMGHVPFEYVHQFDLDKDVTLLELPTSNLMGWMFGDVDNLVLTIRKQDLAAGRFDAVEVQVSN</sequence>
<dbReference type="SUPFAM" id="SSF103032">
    <property type="entry name" value="Hypothetical protein YwqG"/>
    <property type="match status" value="1"/>
</dbReference>
<dbReference type="Proteomes" id="UP000539538">
    <property type="component" value="Unassembled WGS sequence"/>
</dbReference>
<protein>
    <recommendedName>
        <fullName evidence="4">DUF1963 domain-containing protein</fullName>
    </recommendedName>
</protein>
<dbReference type="EMBL" id="JACHOT010000008">
    <property type="protein sequence ID" value="MBB4652796.1"/>
    <property type="molecule type" value="Genomic_DNA"/>
</dbReference>
<comment type="caution">
    <text evidence="2">The sequence shown here is derived from an EMBL/GenBank/DDBJ whole genome shotgun (WGS) entry which is preliminary data.</text>
</comment>
<evidence type="ECO:0000256" key="1">
    <source>
        <dbReference type="SAM" id="Phobius"/>
    </source>
</evidence>
<proteinExistence type="predicted"/>
<keyword evidence="1" id="KW-1133">Transmembrane helix</keyword>
<evidence type="ECO:0008006" key="4">
    <source>
        <dbReference type="Google" id="ProtNLM"/>
    </source>
</evidence>
<evidence type="ECO:0000313" key="2">
    <source>
        <dbReference type="EMBL" id="MBB4652796.1"/>
    </source>
</evidence>
<dbReference type="Pfam" id="PF09234">
    <property type="entry name" value="DUF1963"/>
    <property type="match status" value="1"/>
</dbReference>
<evidence type="ECO:0000313" key="3">
    <source>
        <dbReference type="Proteomes" id="UP000539538"/>
    </source>
</evidence>
<dbReference type="Gene3D" id="2.30.320.10">
    <property type="entry name" value="YwqG-like"/>
    <property type="match status" value="2"/>
</dbReference>
<dbReference type="RefSeq" id="WP_183264255.1">
    <property type="nucleotide sequence ID" value="NZ_BAAAVZ010000032.1"/>
</dbReference>
<reference evidence="2 3" key="1">
    <citation type="submission" date="2020-08" db="EMBL/GenBank/DDBJ databases">
        <title>Genomic Encyclopedia of Type Strains, Phase IV (KMG-IV): sequencing the most valuable type-strain genomes for metagenomic binning, comparative biology and taxonomic classification.</title>
        <authorList>
            <person name="Goeker M."/>
        </authorList>
    </citation>
    <scope>NUCLEOTIDE SEQUENCE [LARGE SCALE GENOMIC DNA]</scope>
    <source>
        <strain evidence="2 3">DSM 7050</strain>
    </source>
</reference>
<accession>A0ABR6L7L2</accession>